<dbReference type="PANTHER" id="PTHR24321:SF8">
    <property type="entry name" value="ESTRADIOL 17-BETA-DEHYDROGENASE 8-RELATED"/>
    <property type="match status" value="1"/>
</dbReference>
<dbReference type="OrthoDB" id="5173603at2"/>
<dbReference type="NCBIfam" id="TIGR03971">
    <property type="entry name" value="SDR_subfam_1"/>
    <property type="match status" value="1"/>
</dbReference>
<evidence type="ECO:0000313" key="6">
    <source>
        <dbReference type="Proteomes" id="UP000021053"/>
    </source>
</evidence>
<dbReference type="InterPro" id="IPR002347">
    <property type="entry name" value="SDR_fam"/>
</dbReference>
<dbReference type="PRINTS" id="PR00081">
    <property type="entry name" value="GDHRDH"/>
</dbReference>
<evidence type="ECO:0000256" key="3">
    <source>
        <dbReference type="ARBA" id="ARBA00023027"/>
    </source>
</evidence>
<dbReference type="InterPro" id="IPR036291">
    <property type="entry name" value="NAD(P)-bd_dom_sf"/>
</dbReference>
<dbReference type="Proteomes" id="UP000021053">
    <property type="component" value="Unassembled WGS sequence"/>
</dbReference>
<dbReference type="Gene3D" id="3.40.50.720">
    <property type="entry name" value="NAD(P)-binding Rossmann-like Domain"/>
    <property type="match status" value="1"/>
</dbReference>
<comment type="caution">
    <text evidence="5">The sequence shown here is derived from an EMBL/GenBank/DDBJ whole genome shotgun (WGS) entry which is preliminary data.</text>
</comment>
<dbReference type="InterPro" id="IPR023985">
    <property type="entry name" value="SDR_subfam_1"/>
</dbReference>
<dbReference type="CDD" id="cd05233">
    <property type="entry name" value="SDR_c"/>
    <property type="match status" value="1"/>
</dbReference>
<keyword evidence="3" id="KW-0520">NAD</keyword>
<sequence length="275" mass="29252">MAGRFEGKVLFVTGAARGQGRNHAIRFAQEGADVIAVDVAHDVETVGYPGATRADLDETVRLVEALDRRIVASVVDIRDRAGLLTAVDEGVAQLGRVDVVSSNAGIATFAPAAEMSEEMWRTMIDVNLTGQFFTAQAAIPHLIRQGDGGSIVFTSSTAGLKGMANLPHYSAAKHGLVGLARSLANELAPHRIRVNTVHPTNVDTVMIQNTETRALFGGPDVSREEFAEAATPMNMLPIPWVDVDDVTEALMYLSSDAGRFLTGVSLPVDAGMSQK</sequence>
<dbReference type="FunFam" id="3.40.50.720:FF:000084">
    <property type="entry name" value="Short-chain dehydrogenase reductase"/>
    <property type="match status" value="1"/>
</dbReference>
<dbReference type="NCBIfam" id="NF009467">
    <property type="entry name" value="PRK12826.1-3"/>
    <property type="match status" value="1"/>
</dbReference>
<dbReference type="PROSITE" id="PS00061">
    <property type="entry name" value="ADH_SHORT"/>
    <property type="match status" value="1"/>
</dbReference>
<proteinExistence type="inferred from homology"/>
<keyword evidence="6" id="KW-1185">Reference proteome</keyword>
<evidence type="ECO:0000256" key="2">
    <source>
        <dbReference type="ARBA" id="ARBA00023002"/>
    </source>
</evidence>
<protein>
    <submittedName>
        <fullName evidence="5">Oxidoreductase, SDR family</fullName>
    </submittedName>
</protein>
<name>A0A010ZPQ5_9ACTN</name>
<dbReference type="Pfam" id="PF00106">
    <property type="entry name" value="adh_short"/>
    <property type="match status" value="1"/>
</dbReference>
<dbReference type="GO" id="GO:0016491">
    <property type="term" value="F:oxidoreductase activity"/>
    <property type="evidence" value="ECO:0007669"/>
    <property type="project" value="UniProtKB-KW"/>
</dbReference>
<comment type="similarity">
    <text evidence="1 4">Belongs to the short-chain dehydrogenases/reductases (SDR) family.</text>
</comment>
<evidence type="ECO:0000313" key="5">
    <source>
        <dbReference type="EMBL" id="EXG80659.1"/>
    </source>
</evidence>
<accession>A0A010ZPQ5</accession>
<evidence type="ECO:0000256" key="1">
    <source>
        <dbReference type="ARBA" id="ARBA00006484"/>
    </source>
</evidence>
<keyword evidence="2" id="KW-0560">Oxidoreductase</keyword>
<dbReference type="EMBL" id="JFBT01000001">
    <property type="protein sequence ID" value="EXG80659.1"/>
    <property type="molecule type" value="Genomic_DNA"/>
</dbReference>
<organism evidence="5 6">
    <name type="scientific">Cryptosporangium arvum DSM 44712</name>
    <dbReference type="NCBI Taxonomy" id="927661"/>
    <lineage>
        <taxon>Bacteria</taxon>
        <taxon>Bacillati</taxon>
        <taxon>Actinomycetota</taxon>
        <taxon>Actinomycetes</taxon>
        <taxon>Cryptosporangiales</taxon>
        <taxon>Cryptosporangiaceae</taxon>
        <taxon>Cryptosporangium</taxon>
    </lineage>
</organism>
<evidence type="ECO:0000256" key="4">
    <source>
        <dbReference type="RuleBase" id="RU000363"/>
    </source>
</evidence>
<reference evidence="5 6" key="1">
    <citation type="submission" date="2013-07" db="EMBL/GenBank/DDBJ databases">
        <authorList>
            <consortium name="DOE Joint Genome Institute"/>
            <person name="Eisen J."/>
            <person name="Huntemann M."/>
            <person name="Han J."/>
            <person name="Chen A."/>
            <person name="Kyrpides N."/>
            <person name="Mavromatis K."/>
            <person name="Markowitz V."/>
            <person name="Palaniappan K."/>
            <person name="Ivanova N."/>
            <person name="Schaumberg A."/>
            <person name="Pati A."/>
            <person name="Liolios K."/>
            <person name="Nordberg H.P."/>
            <person name="Cantor M.N."/>
            <person name="Hua S.X."/>
            <person name="Woyke T."/>
        </authorList>
    </citation>
    <scope>NUCLEOTIDE SEQUENCE [LARGE SCALE GENOMIC DNA]</scope>
    <source>
        <strain evidence="5 6">DSM 44712</strain>
    </source>
</reference>
<dbReference type="AlphaFoldDB" id="A0A010ZPQ5"/>
<dbReference type="PANTHER" id="PTHR24321">
    <property type="entry name" value="DEHYDROGENASES, SHORT CHAIN"/>
    <property type="match status" value="1"/>
</dbReference>
<dbReference type="PATRIC" id="fig|927661.3.peg.1713"/>
<dbReference type="HOGENOM" id="CLU_010194_1_0_11"/>
<dbReference type="SUPFAM" id="SSF51735">
    <property type="entry name" value="NAD(P)-binding Rossmann-fold domains"/>
    <property type="match status" value="1"/>
</dbReference>
<dbReference type="InterPro" id="IPR020904">
    <property type="entry name" value="Sc_DH/Rdtase_CS"/>
</dbReference>
<dbReference type="RefSeq" id="WP_035849649.1">
    <property type="nucleotide sequence ID" value="NZ_KK073874.1"/>
</dbReference>
<dbReference type="PRINTS" id="PR00080">
    <property type="entry name" value="SDRFAMILY"/>
</dbReference>
<gene>
    <name evidence="5" type="ORF">CryarDRAFT_1743</name>
</gene>